<dbReference type="EMBL" id="KN832873">
    <property type="protein sequence ID" value="KIN03388.1"/>
    <property type="molecule type" value="Genomic_DNA"/>
</dbReference>
<evidence type="ECO:0000313" key="3">
    <source>
        <dbReference type="Proteomes" id="UP000054321"/>
    </source>
</evidence>
<dbReference type="HOGENOM" id="CLU_605652_0_0_1"/>
<protein>
    <recommendedName>
        <fullName evidence="4">F-box domain-containing protein</fullName>
    </recommendedName>
</protein>
<dbReference type="AlphaFoldDB" id="A0A0C3DMY0"/>
<evidence type="ECO:0000313" key="2">
    <source>
        <dbReference type="EMBL" id="KIN03388.1"/>
    </source>
</evidence>
<reference evidence="2 3" key="1">
    <citation type="submission" date="2014-04" db="EMBL/GenBank/DDBJ databases">
        <authorList>
            <consortium name="DOE Joint Genome Institute"/>
            <person name="Kuo A."/>
            <person name="Martino E."/>
            <person name="Perotto S."/>
            <person name="Kohler A."/>
            <person name="Nagy L.G."/>
            <person name="Floudas D."/>
            <person name="Copeland A."/>
            <person name="Barry K.W."/>
            <person name="Cichocki N."/>
            <person name="Veneault-Fourrey C."/>
            <person name="LaButti K."/>
            <person name="Lindquist E.A."/>
            <person name="Lipzen A."/>
            <person name="Lundell T."/>
            <person name="Morin E."/>
            <person name="Murat C."/>
            <person name="Sun H."/>
            <person name="Tunlid A."/>
            <person name="Henrissat B."/>
            <person name="Grigoriev I.V."/>
            <person name="Hibbett D.S."/>
            <person name="Martin F."/>
            <person name="Nordberg H.P."/>
            <person name="Cantor M.N."/>
            <person name="Hua S.X."/>
        </authorList>
    </citation>
    <scope>NUCLEOTIDE SEQUENCE [LARGE SCALE GENOMIC DNA]</scope>
    <source>
        <strain evidence="2 3">Zn</strain>
    </source>
</reference>
<dbReference type="Proteomes" id="UP000054321">
    <property type="component" value="Unassembled WGS sequence"/>
</dbReference>
<sequence length="452" mass="52339">MSWQNLSPEILEMIFHDNGLLLPDLAILARTNKRISSIVLPVLYRQIVQHFNGGKELSRRAERLRRTIYECPALAALIKTLIVKCWTIDDVYDKFMADLIQRLCSLQELTFTVHYHGYHSRFKEYKNFRKTLKSGVCSNLRMIKIGYLYISCNEISRYMCFPNMRTLVVQYTKRRSYGLKERLALDGRQSFLKVFEIYLDSSRILGLLDMLSCCRALEKFSCHLQEDFANRGHGYNAEDDEPSDGEDEQRQHEDDPELLDAPAMIPRALTHCQQTLVSLDLYWIPLRNEMRPGPSPLNPASFTNLKSLRSSAYLLLSYDERWHIPTRNKFYERIPPSLESLTILFPRSFGVFAVFNANPHSEDDDPPYKDEHRIHDIDLNGPYATTDLEWVIAIARMKKTHLNHLNKVDLIDYKDVHKHCDDPSACLAPKVVRLAFDAASINFAMPSDSATI</sequence>
<keyword evidence="3" id="KW-1185">Reference proteome</keyword>
<feature type="compositionally biased region" description="Acidic residues" evidence="1">
    <location>
        <begin position="237"/>
        <end position="247"/>
    </location>
</feature>
<organism evidence="2 3">
    <name type="scientific">Oidiodendron maius (strain Zn)</name>
    <dbReference type="NCBI Taxonomy" id="913774"/>
    <lineage>
        <taxon>Eukaryota</taxon>
        <taxon>Fungi</taxon>
        <taxon>Dikarya</taxon>
        <taxon>Ascomycota</taxon>
        <taxon>Pezizomycotina</taxon>
        <taxon>Leotiomycetes</taxon>
        <taxon>Leotiomycetes incertae sedis</taxon>
        <taxon>Myxotrichaceae</taxon>
        <taxon>Oidiodendron</taxon>
    </lineage>
</organism>
<gene>
    <name evidence="2" type="ORF">OIDMADRAFT_177631</name>
</gene>
<dbReference type="InParanoid" id="A0A0C3DMY0"/>
<name>A0A0C3DMY0_OIDMZ</name>
<proteinExistence type="predicted"/>
<dbReference type="SUPFAM" id="SSF52047">
    <property type="entry name" value="RNI-like"/>
    <property type="match status" value="1"/>
</dbReference>
<evidence type="ECO:0008006" key="4">
    <source>
        <dbReference type="Google" id="ProtNLM"/>
    </source>
</evidence>
<evidence type="ECO:0000256" key="1">
    <source>
        <dbReference type="SAM" id="MobiDB-lite"/>
    </source>
</evidence>
<reference evidence="3" key="2">
    <citation type="submission" date="2015-01" db="EMBL/GenBank/DDBJ databases">
        <title>Evolutionary Origins and Diversification of the Mycorrhizal Mutualists.</title>
        <authorList>
            <consortium name="DOE Joint Genome Institute"/>
            <consortium name="Mycorrhizal Genomics Consortium"/>
            <person name="Kohler A."/>
            <person name="Kuo A."/>
            <person name="Nagy L.G."/>
            <person name="Floudas D."/>
            <person name="Copeland A."/>
            <person name="Barry K.W."/>
            <person name="Cichocki N."/>
            <person name="Veneault-Fourrey C."/>
            <person name="LaButti K."/>
            <person name="Lindquist E.A."/>
            <person name="Lipzen A."/>
            <person name="Lundell T."/>
            <person name="Morin E."/>
            <person name="Murat C."/>
            <person name="Riley R."/>
            <person name="Ohm R."/>
            <person name="Sun H."/>
            <person name="Tunlid A."/>
            <person name="Henrissat B."/>
            <person name="Grigoriev I.V."/>
            <person name="Hibbett D.S."/>
            <person name="Martin F."/>
        </authorList>
    </citation>
    <scope>NUCLEOTIDE SEQUENCE [LARGE SCALE GENOMIC DNA]</scope>
    <source>
        <strain evidence="3">Zn</strain>
    </source>
</reference>
<accession>A0A0C3DMY0</accession>
<feature type="region of interest" description="Disordered" evidence="1">
    <location>
        <begin position="233"/>
        <end position="254"/>
    </location>
</feature>